<feature type="signal peptide" evidence="1">
    <location>
        <begin position="1"/>
        <end position="15"/>
    </location>
</feature>
<organism evidence="2 3">
    <name type="scientific">Candidatus Cryptobacteroides avistercoris</name>
    <dbReference type="NCBI Taxonomy" id="2840758"/>
    <lineage>
        <taxon>Bacteria</taxon>
        <taxon>Pseudomonadati</taxon>
        <taxon>Bacteroidota</taxon>
        <taxon>Bacteroidia</taxon>
        <taxon>Bacteroidales</taxon>
        <taxon>Candidatus Cryptobacteroides</taxon>
    </lineage>
</organism>
<proteinExistence type="predicted"/>
<name>A0A9D9IXL3_9BACT</name>
<dbReference type="AlphaFoldDB" id="A0A9D9IXL3"/>
<evidence type="ECO:0000313" key="2">
    <source>
        <dbReference type="EMBL" id="MBO8480824.1"/>
    </source>
</evidence>
<evidence type="ECO:0000256" key="1">
    <source>
        <dbReference type="SAM" id="SignalP"/>
    </source>
</evidence>
<dbReference type="Proteomes" id="UP000823769">
    <property type="component" value="Unassembled WGS sequence"/>
</dbReference>
<gene>
    <name evidence="2" type="ORF">IAB76_06950</name>
</gene>
<reference evidence="2" key="2">
    <citation type="journal article" date="2021" name="PeerJ">
        <title>Extensive microbial diversity within the chicken gut microbiome revealed by metagenomics and culture.</title>
        <authorList>
            <person name="Gilroy R."/>
            <person name="Ravi A."/>
            <person name="Getino M."/>
            <person name="Pursley I."/>
            <person name="Horton D.L."/>
            <person name="Alikhan N.F."/>
            <person name="Baker D."/>
            <person name="Gharbi K."/>
            <person name="Hall N."/>
            <person name="Watson M."/>
            <person name="Adriaenssens E.M."/>
            <person name="Foster-Nyarko E."/>
            <person name="Jarju S."/>
            <person name="Secka A."/>
            <person name="Antonio M."/>
            <person name="Oren A."/>
            <person name="Chaudhuri R.R."/>
            <person name="La Ragione R."/>
            <person name="Hildebrand F."/>
            <person name="Pallen M.J."/>
        </authorList>
    </citation>
    <scope>NUCLEOTIDE SEQUENCE</scope>
    <source>
        <strain evidence="2">B3-1481</strain>
    </source>
</reference>
<keyword evidence="1" id="KW-0732">Signal</keyword>
<sequence length="187" mass="20095">MRHLLVLCFSLAVFAQVSEAREWCAGLTSSPVGSGIRAQLTNGGGELDIITVVADTYGVVTGRTSDIGVRASYTHDYVLASLRTDGFLMRFHAGAGLMAGYVHDHEGGLFISTDKDLGKGMGLAAALSCSIGLRLDFARNVAIDFGFAANPGVHLRLDEENGSIYLSFYKNGIFHAILPQISIMYRF</sequence>
<evidence type="ECO:0000313" key="3">
    <source>
        <dbReference type="Proteomes" id="UP000823769"/>
    </source>
</evidence>
<dbReference type="EMBL" id="JADILW010000104">
    <property type="protein sequence ID" value="MBO8480824.1"/>
    <property type="molecule type" value="Genomic_DNA"/>
</dbReference>
<protein>
    <recommendedName>
        <fullName evidence="4">DUF3575 domain-containing protein</fullName>
    </recommendedName>
</protein>
<comment type="caution">
    <text evidence="2">The sequence shown here is derived from an EMBL/GenBank/DDBJ whole genome shotgun (WGS) entry which is preliminary data.</text>
</comment>
<feature type="chain" id="PRO_5039545355" description="DUF3575 domain-containing protein" evidence="1">
    <location>
        <begin position="16"/>
        <end position="187"/>
    </location>
</feature>
<evidence type="ECO:0008006" key="4">
    <source>
        <dbReference type="Google" id="ProtNLM"/>
    </source>
</evidence>
<reference evidence="2" key="1">
    <citation type="submission" date="2020-10" db="EMBL/GenBank/DDBJ databases">
        <authorList>
            <person name="Gilroy R."/>
        </authorList>
    </citation>
    <scope>NUCLEOTIDE SEQUENCE</scope>
    <source>
        <strain evidence="2">B3-1481</strain>
    </source>
</reference>
<accession>A0A9D9IXL3</accession>